<protein>
    <submittedName>
        <fullName evidence="2">Uncharacterized protein</fullName>
    </submittedName>
</protein>
<feature type="region of interest" description="Disordered" evidence="1">
    <location>
        <begin position="1"/>
        <end position="62"/>
    </location>
</feature>
<feature type="compositionally biased region" description="Acidic residues" evidence="1">
    <location>
        <begin position="50"/>
        <end position="62"/>
    </location>
</feature>
<accession>A0A243Q5U2</accession>
<dbReference type="OrthoDB" id="9944089at2"/>
<gene>
    <name evidence="2" type="ORF">CA982_22765</name>
</gene>
<dbReference type="RefSeq" id="WP_086537457.1">
    <property type="nucleotide sequence ID" value="NZ_NGFO01000036.1"/>
</dbReference>
<name>A0A243Q5U2_9ACTN</name>
<keyword evidence="3" id="KW-1185">Reference proteome</keyword>
<dbReference type="AlphaFoldDB" id="A0A243Q5U2"/>
<reference evidence="2 3" key="1">
    <citation type="submission" date="2017-05" db="EMBL/GenBank/DDBJ databases">
        <title>Biotechnological potential of actinobacteria isolated from South African environments.</title>
        <authorList>
            <person name="Le Roes-Hill M."/>
            <person name="Prins A."/>
            <person name="Durrell K.A."/>
        </authorList>
    </citation>
    <scope>NUCLEOTIDE SEQUENCE [LARGE SCALE GENOMIC DNA]</scope>
    <source>
        <strain evidence="2">BS2</strain>
    </source>
</reference>
<dbReference type="Proteomes" id="UP000194632">
    <property type="component" value="Unassembled WGS sequence"/>
</dbReference>
<feature type="compositionally biased region" description="Low complexity" evidence="1">
    <location>
        <begin position="39"/>
        <end position="49"/>
    </location>
</feature>
<comment type="caution">
    <text evidence="2">The sequence shown here is derived from an EMBL/GenBank/DDBJ whole genome shotgun (WGS) entry which is preliminary data.</text>
</comment>
<dbReference type="STRING" id="417102.CA982_22765"/>
<evidence type="ECO:0000313" key="3">
    <source>
        <dbReference type="Proteomes" id="UP000194632"/>
    </source>
</evidence>
<sequence>MTSPEADLPIEANEADAIEQAQPTDPDTASGPEPTVPFDADAADAAEQAVEVDTDPEDYPRE</sequence>
<dbReference type="EMBL" id="NGFO01000036">
    <property type="protein sequence ID" value="OUC76277.1"/>
    <property type="molecule type" value="Genomic_DNA"/>
</dbReference>
<organism evidence="2 3">
    <name type="scientific">Gordonia lacunae</name>
    <dbReference type="NCBI Taxonomy" id="417102"/>
    <lineage>
        <taxon>Bacteria</taxon>
        <taxon>Bacillati</taxon>
        <taxon>Actinomycetota</taxon>
        <taxon>Actinomycetes</taxon>
        <taxon>Mycobacteriales</taxon>
        <taxon>Gordoniaceae</taxon>
        <taxon>Gordonia</taxon>
    </lineage>
</organism>
<proteinExistence type="predicted"/>
<evidence type="ECO:0000313" key="2">
    <source>
        <dbReference type="EMBL" id="OUC76277.1"/>
    </source>
</evidence>
<evidence type="ECO:0000256" key="1">
    <source>
        <dbReference type="SAM" id="MobiDB-lite"/>
    </source>
</evidence>